<dbReference type="InterPro" id="IPR019819">
    <property type="entry name" value="Carboxylesterase_B_CS"/>
</dbReference>
<dbReference type="RefSeq" id="WP_377283581.1">
    <property type="nucleotide sequence ID" value="NZ_JBHRSI010000009.1"/>
</dbReference>
<evidence type="ECO:0000256" key="3">
    <source>
        <dbReference type="RuleBase" id="RU361235"/>
    </source>
</evidence>
<dbReference type="InterPro" id="IPR050309">
    <property type="entry name" value="Type-B_Carboxylest/Lipase"/>
</dbReference>
<dbReference type="InterPro" id="IPR002018">
    <property type="entry name" value="CarbesteraseB"/>
</dbReference>
<feature type="region of interest" description="Disordered" evidence="4">
    <location>
        <begin position="63"/>
        <end position="88"/>
    </location>
</feature>
<proteinExistence type="inferred from homology"/>
<name>A0ABW4N332_9CAUL</name>
<keyword evidence="7" id="KW-1185">Reference proteome</keyword>
<evidence type="ECO:0000259" key="5">
    <source>
        <dbReference type="Pfam" id="PF00135"/>
    </source>
</evidence>
<comment type="similarity">
    <text evidence="1 3">Belongs to the type-B carboxylesterase/lipase family.</text>
</comment>
<dbReference type="SUPFAM" id="SSF53474">
    <property type="entry name" value="alpha/beta-Hydrolases"/>
    <property type="match status" value="1"/>
</dbReference>
<comment type="caution">
    <text evidence="6">The sequence shown here is derived from an EMBL/GenBank/DDBJ whole genome shotgun (WGS) entry which is preliminary data.</text>
</comment>
<organism evidence="6 7">
    <name type="scientific">Phenylobacterium terrae</name>
    <dbReference type="NCBI Taxonomy" id="2665495"/>
    <lineage>
        <taxon>Bacteria</taxon>
        <taxon>Pseudomonadati</taxon>
        <taxon>Pseudomonadota</taxon>
        <taxon>Alphaproteobacteria</taxon>
        <taxon>Caulobacterales</taxon>
        <taxon>Caulobacteraceae</taxon>
        <taxon>Phenylobacterium</taxon>
    </lineage>
</organism>
<dbReference type="PANTHER" id="PTHR11559">
    <property type="entry name" value="CARBOXYLESTERASE"/>
    <property type="match status" value="1"/>
</dbReference>
<reference evidence="7" key="1">
    <citation type="journal article" date="2019" name="Int. J. Syst. Evol. Microbiol.">
        <title>The Global Catalogue of Microorganisms (GCM) 10K type strain sequencing project: providing services to taxonomists for standard genome sequencing and annotation.</title>
        <authorList>
            <consortium name="The Broad Institute Genomics Platform"/>
            <consortium name="The Broad Institute Genome Sequencing Center for Infectious Disease"/>
            <person name="Wu L."/>
            <person name="Ma J."/>
        </authorList>
    </citation>
    <scope>NUCLEOTIDE SEQUENCE [LARGE SCALE GENOMIC DNA]</scope>
    <source>
        <strain evidence="7">DFY28</strain>
    </source>
</reference>
<feature type="region of interest" description="Disordered" evidence="4">
    <location>
        <begin position="435"/>
        <end position="463"/>
    </location>
</feature>
<dbReference type="InterPro" id="IPR019826">
    <property type="entry name" value="Carboxylesterase_B_AS"/>
</dbReference>
<gene>
    <name evidence="6" type="ORF">ACFSC0_13790</name>
</gene>
<feature type="domain" description="Carboxylesterase type B" evidence="5">
    <location>
        <begin position="329"/>
        <end position="423"/>
    </location>
</feature>
<dbReference type="Pfam" id="PF00135">
    <property type="entry name" value="COesterase"/>
    <property type="match status" value="2"/>
</dbReference>
<dbReference type="PROSITE" id="PS00122">
    <property type="entry name" value="CARBOXYLESTERASE_B_1"/>
    <property type="match status" value="1"/>
</dbReference>
<keyword evidence="2 3" id="KW-0378">Hydrolase</keyword>
<dbReference type="InterPro" id="IPR029058">
    <property type="entry name" value="AB_hydrolase_fold"/>
</dbReference>
<evidence type="ECO:0000256" key="4">
    <source>
        <dbReference type="SAM" id="MobiDB-lite"/>
    </source>
</evidence>
<evidence type="ECO:0000256" key="2">
    <source>
        <dbReference type="ARBA" id="ARBA00022801"/>
    </source>
</evidence>
<dbReference type="EC" id="3.1.1.-" evidence="3"/>
<dbReference type="Gene3D" id="3.40.50.1820">
    <property type="entry name" value="alpha/beta hydrolase"/>
    <property type="match status" value="2"/>
</dbReference>
<dbReference type="EMBL" id="JBHUEY010000001">
    <property type="protein sequence ID" value="MFD1784473.1"/>
    <property type="molecule type" value="Genomic_DNA"/>
</dbReference>
<evidence type="ECO:0000256" key="1">
    <source>
        <dbReference type="ARBA" id="ARBA00005964"/>
    </source>
</evidence>
<sequence length="463" mass="48116">MTDADLTAPAAGVSGPVKVETRSGVLVGAREGGLVRFLGVPYARPPVGELRWRAPQPLSWTGERAATAFGPPGLQRTPSDGRPNGAGVSGASSEDCLYLNVWAPAEARGAPVMVWIYGGGGTMGSGSVPSYDGSAFARDGVILVTINYRLGALGGFAHPALTRATPAGEGLANYHLLDAMAALRWVKDNAAAFGGDPGNVTVFGESAGATITANLLTSPMARGLFDKAIVQSTGSLPTPGTPLAAAEAFGARLASALGLPGAEATVEQLRALPGEAVIGVERLGAGLRTVIDGRVKTQSIMDAFAAGEAIDVPMIIGTNSDEGRLSGTQRVATYAMSGAPVWQYFFDYVPDWRRAEQPNGAAHAAEIPYVFDTLRRDRRIGGRATDKDQSVADYIHACWVAFAKLPAGARAIEGPGGFVWPARTEANDRTVAIFQERPSLGKAQDLRSPPNGAPPGPTSRDEE</sequence>
<dbReference type="Proteomes" id="UP001597237">
    <property type="component" value="Unassembled WGS sequence"/>
</dbReference>
<feature type="domain" description="Carboxylesterase type B" evidence="5">
    <location>
        <begin position="18"/>
        <end position="327"/>
    </location>
</feature>
<accession>A0ABW4N332</accession>
<evidence type="ECO:0000313" key="7">
    <source>
        <dbReference type="Proteomes" id="UP001597237"/>
    </source>
</evidence>
<evidence type="ECO:0000313" key="6">
    <source>
        <dbReference type="EMBL" id="MFD1784473.1"/>
    </source>
</evidence>
<dbReference type="PROSITE" id="PS00941">
    <property type="entry name" value="CARBOXYLESTERASE_B_2"/>
    <property type="match status" value="1"/>
</dbReference>
<protein>
    <recommendedName>
        <fullName evidence="3">Carboxylic ester hydrolase</fullName>
        <ecNumber evidence="3">3.1.1.-</ecNumber>
    </recommendedName>
</protein>